<name>A0A345YKA2_9MICO</name>
<dbReference type="KEGG" id="bsau:DWV08_01115"/>
<dbReference type="EMBL" id="CP031356">
    <property type="protein sequence ID" value="AXK44354.1"/>
    <property type="molecule type" value="Genomic_DNA"/>
</dbReference>
<organism evidence="3 6">
    <name type="scientific">Brachybacterium saurashtrense</name>
    <dbReference type="NCBI Taxonomy" id="556288"/>
    <lineage>
        <taxon>Bacteria</taxon>
        <taxon>Bacillati</taxon>
        <taxon>Actinomycetota</taxon>
        <taxon>Actinomycetes</taxon>
        <taxon>Micrococcales</taxon>
        <taxon>Dermabacteraceae</taxon>
        <taxon>Brachybacterium</taxon>
    </lineage>
</organism>
<evidence type="ECO:0000313" key="4">
    <source>
        <dbReference type="EMBL" id="RRR22965.1"/>
    </source>
</evidence>
<evidence type="ECO:0000313" key="5">
    <source>
        <dbReference type="Proteomes" id="UP000254236"/>
    </source>
</evidence>
<sequence length="218" mass="23524">MAQPYLTGAQPVPHRPRRGLWIALGCAVMLVVLLFLAATGGVVYLVARGGDSPEPPPTSPPVETAEFSHDYFRFTYPADWYDLSGRAGLSDAGGVVELADEQIDTEDYDALAHAGIVVYVFDSDYRAAGTCRTQATWTGFAWDSAEEPQELDPVTIGGRELPAYRTLGSHGGEDVIGEMYCADVGENVVQIVVETRGATAVDPELQAILDSWEWTARG</sequence>
<evidence type="ECO:0000313" key="3">
    <source>
        <dbReference type="EMBL" id="RRR21296.1"/>
    </source>
</evidence>
<dbReference type="AlphaFoldDB" id="A0A345YKA2"/>
<accession>A0A345YKA2</accession>
<keyword evidence="5" id="KW-1185">Reference proteome</keyword>
<keyword evidence="1" id="KW-0472">Membrane</keyword>
<keyword evidence="1" id="KW-0812">Transmembrane</keyword>
<gene>
    <name evidence="2" type="ORF">DWV08_01115</name>
    <name evidence="4" type="ORF">DXU92_06245</name>
    <name evidence="3" type="ORF">DXU92_15015</name>
</gene>
<dbReference type="Proteomes" id="UP000254236">
    <property type="component" value="Chromosome"/>
</dbReference>
<proteinExistence type="predicted"/>
<dbReference type="RefSeq" id="WP_115412109.1">
    <property type="nucleotide sequence ID" value="NZ_CP031356.1"/>
</dbReference>
<dbReference type="Proteomes" id="UP000282185">
    <property type="component" value="Unassembled WGS sequence"/>
</dbReference>
<reference evidence="2 5" key="1">
    <citation type="submission" date="2018-07" db="EMBL/GenBank/DDBJ databases">
        <title>Brachybacterium saurashtrense DSM 23186 genome sequence.</title>
        <authorList>
            <person name="Guo L."/>
        </authorList>
    </citation>
    <scope>NUCLEOTIDE SEQUENCE [LARGE SCALE GENOMIC DNA]</scope>
    <source>
        <strain evidence="2 5">DSM 23186</strain>
    </source>
</reference>
<evidence type="ECO:0000256" key="1">
    <source>
        <dbReference type="SAM" id="Phobius"/>
    </source>
</evidence>
<reference evidence="3 6" key="2">
    <citation type="submission" date="2018-08" db="EMBL/GenBank/DDBJ databases">
        <title>Brachybacterium saurashtrense DSM 23186.</title>
        <authorList>
            <person name="Li Y."/>
        </authorList>
    </citation>
    <scope>NUCLEOTIDE SEQUENCE [LARGE SCALE GENOMIC DNA]</scope>
    <source>
        <strain evidence="3 6">DSM 23186</strain>
    </source>
</reference>
<evidence type="ECO:0000313" key="2">
    <source>
        <dbReference type="EMBL" id="AXK44354.1"/>
    </source>
</evidence>
<keyword evidence="1" id="KW-1133">Transmembrane helix</keyword>
<dbReference type="EMBL" id="QSWH01000003">
    <property type="protein sequence ID" value="RRR22965.1"/>
    <property type="molecule type" value="Genomic_DNA"/>
</dbReference>
<dbReference type="OrthoDB" id="4793504at2"/>
<dbReference type="EMBL" id="QSWH01000009">
    <property type="protein sequence ID" value="RRR21296.1"/>
    <property type="molecule type" value="Genomic_DNA"/>
</dbReference>
<evidence type="ECO:0000313" key="6">
    <source>
        <dbReference type="Proteomes" id="UP000282185"/>
    </source>
</evidence>
<feature type="transmembrane region" description="Helical" evidence="1">
    <location>
        <begin position="20"/>
        <end position="47"/>
    </location>
</feature>
<protein>
    <submittedName>
        <fullName evidence="3">Uncharacterized protein</fullName>
    </submittedName>
</protein>